<reference evidence="1" key="1">
    <citation type="journal article" date="2021" name="bioRxiv">
        <title>Whole Genome Assembly and Annotation of Northern Wild Rice, Zizania palustris L., Supports a Whole Genome Duplication in the Zizania Genus.</title>
        <authorList>
            <person name="Haas M."/>
            <person name="Kono T."/>
            <person name="Macchietto M."/>
            <person name="Millas R."/>
            <person name="McGilp L."/>
            <person name="Shao M."/>
            <person name="Duquette J."/>
            <person name="Hirsch C.N."/>
            <person name="Kimball J."/>
        </authorList>
    </citation>
    <scope>NUCLEOTIDE SEQUENCE</scope>
    <source>
        <tissue evidence="1">Fresh leaf tissue</tissue>
    </source>
</reference>
<gene>
    <name evidence="1" type="ORF">GUJ93_ZPchr0008g14183</name>
</gene>
<sequence length="139" mass="15282">MTHEHGAPQQATVTAFGGGHDEPVMPCLRLRRWSIVYLRRVGGTVYKREPQLSLLHSLSNSRIVHWCSVDSKILLRLGGRAERAGLMSCTVVSSGAQAESGVQIQRKRGFLTEWYRLASPSLQTAEAQCKLAHLDSGVA</sequence>
<protein>
    <submittedName>
        <fullName evidence="1">Uncharacterized protein</fullName>
    </submittedName>
</protein>
<evidence type="ECO:0000313" key="2">
    <source>
        <dbReference type="Proteomes" id="UP000729402"/>
    </source>
</evidence>
<dbReference type="AlphaFoldDB" id="A0A8J5VIT0"/>
<dbReference type="EMBL" id="JAAALK010000290">
    <property type="protein sequence ID" value="KAG8045739.1"/>
    <property type="molecule type" value="Genomic_DNA"/>
</dbReference>
<evidence type="ECO:0000313" key="1">
    <source>
        <dbReference type="EMBL" id="KAG8045739.1"/>
    </source>
</evidence>
<accession>A0A8J5VIT0</accession>
<organism evidence="1 2">
    <name type="scientific">Zizania palustris</name>
    <name type="common">Northern wild rice</name>
    <dbReference type="NCBI Taxonomy" id="103762"/>
    <lineage>
        <taxon>Eukaryota</taxon>
        <taxon>Viridiplantae</taxon>
        <taxon>Streptophyta</taxon>
        <taxon>Embryophyta</taxon>
        <taxon>Tracheophyta</taxon>
        <taxon>Spermatophyta</taxon>
        <taxon>Magnoliopsida</taxon>
        <taxon>Liliopsida</taxon>
        <taxon>Poales</taxon>
        <taxon>Poaceae</taxon>
        <taxon>BOP clade</taxon>
        <taxon>Oryzoideae</taxon>
        <taxon>Oryzeae</taxon>
        <taxon>Zizaniinae</taxon>
        <taxon>Zizania</taxon>
    </lineage>
</organism>
<proteinExistence type="predicted"/>
<comment type="caution">
    <text evidence="1">The sequence shown here is derived from an EMBL/GenBank/DDBJ whole genome shotgun (WGS) entry which is preliminary data.</text>
</comment>
<keyword evidence="2" id="KW-1185">Reference proteome</keyword>
<dbReference type="Proteomes" id="UP000729402">
    <property type="component" value="Unassembled WGS sequence"/>
</dbReference>
<name>A0A8J5VIT0_ZIZPA</name>
<reference evidence="1" key="2">
    <citation type="submission" date="2021-02" db="EMBL/GenBank/DDBJ databases">
        <authorList>
            <person name="Kimball J.A."/>
            <person name="Haas M.W."/>
            <person name="Macchietto M."/>
            <person name="Kono T."/>
            <person name="Duquette J."/>
            <person name="Shao M."/>
        </authorList>
    </citation>
    <scope>NUCLEOTIDE SEQUENCE</scope>
    <source>
        <tissue evidence="1">Fresh leaf tissue</tissue>
    </source>
</reference>